<sequence length="832" mass="94206">MVNTRRRVARPPEPPPTLPVSRPGHTGACTQFGQRGGTPPKMAPGIWNSENTRENVHPYIRENLKNAQKVSAGCYSKALFTLPDGGLATWADEIGELNWFDDEIVRSSLAAYCGTISEVERYGPFTRLANRILELARGTLTDVRDTYPVNDFCFAEYDRAVDTIEEHEGLGAVRKPDALGLRKSVAKRIKTKGGKGKKTVHWTDIFLVLEFKCSMDLLEQLNHQRSKRKLGHIDSPTIPAGPSKRPKRNAKKMPATVSRRGRKTKTLPKSNILAPLQDRNEYPSLGANDNPAMVGISLGIQVASYAIELLSCTYGTRAHCLGLSIKDDALCLWYYDASGIVYTEDFLSIIDNFELFAAIIVGLGCCTPEQFGVIPSSVIRPHASYSRKFPPPNLDEGTLTIQNPQFKDVEVTMDQSVFCQYILVGKRTFLYTIETDPPLCKKKLIMKLSYQVTTRKEEYKLVDAAKKVKVRHLPEIHLWADLWKLSDGARDAFLRESGQQAIYEDRVLRAIVYTRYSPIRPLFLDNCLLIPVMVDQMFDCLHDLRYKANILHRDISVNNIMYEKRGDLYQFVLIDFDMAIQLPKDGASGYVATSKHRTGTLPFMAYELIADANEATRNAIGDWAPKRHLLCHDLQSLFWVSIWLMMSLFRHCLEAKKQETALRTLREWETGTLAAISALKYKILHSLENNGIQLPGPTIALERWVWAWWTIFNDVQAAQFKRALHMKTAQADGKEPEPFDEETIGGTFTVEKLKNALTPHMPYKQPEAEITEDDVVDVEPTAAPEPQAEASPETVTQAKPQRKTRKRKRPQDQVIDPENDIRARLRPRRKLA</sequence>
<proteinExistence type="predicted"/>
<protein>
    <submittedName>
        <fullName evidence="1">Uncharacterized protein</fullName>
    </submittedName>
</protein>
<dbReference type="Proteomes" id="UP001148662">
    <property type="component" value="Unassembled WGS sequence"/>
</dbReference>
<evidence type="ECO:0000313" key="2">
    <source>
        <dbReference type="Proteomes" id="UP001148662"/>
    </source>
</evidence>
<accession>A0ACC1TFF6</accession>
<comment type="caution">
    <text evidence="1">The sequence shown here is derived from an EMBL/GenBank/DDBJ whole genome shotgun (WGS) entry which is preliminary data.</text>
</comment>
<dbReference type="EMBL" id="JANHOG010000004">
    <property type="protein sequence ID" value="KAJ3559909.1"/>
    <property type="molecule type" value="Genomic_DNA"/>
</dbReference>
<reference evidence="1" key="1">
    <citation type="submission" date="2022-07" db="EMBL/GenBank/DDBJ databases">
        <title>Genome Sequence of Phlebia brevispora.</title>
        <authorList>
            <person name="Buettner E."/>
        </authorList>
    </citation>
    <scope>NUCLEOTIDE SEQUENCE</scope>
    <source>
        <strain evidence="1">MPL23</strain>
    </source>
</reference>
<evidence type="ECO:0000313" key="1">
    <source>
        <dbReference type="EMBL" id="KAJ3559909.1"/>
    </source>
</evidence>
<name>A0ACC1TFF6_9APHY</name>
<organism evidence="1 2">
    <name type="scientific">Phlebia brevispora</name>
    <dbReference type="NCBI Taxonomy" id="194682"/>
    <lineage>
        <taxon>Eukaryota</taxon>
        <taxon>Fungi</taxon>
        <taxon>Dikarya</taxon>
        <taxon>Basidiomycota</taxon>
        <taxon>Agaricomycotina</taxon>
        <taxon>Agaricomycetes</taxon>
        <taxon>Polyporales</taxon>
        <taxon>Meruliaceae</taxon>
        <taxon>Phlebia</taxon>
    </lineage>
</organism>
<keyword evidence="2" id="KW-1185">Reference proteome</keyword>
<gene>
    <name evidence="1" type="ORF">NM688_g48</name>
</gene>